<dbReference type="RefSeq" id="XP_051858262.1">
    <property type="nucleotide sequence ID" value="XM_052002302.1"/>
</dbReference>
<evidence type="ECO:0000256" key="8">
    <source>
        <dbReference type="ARBA" id="ARBA00023065"/>
    </source>
</evidence>
<evidence type="ECO:0000256" key="9">
    <source>
        <dbReference type="ARBA" id="ARBA00023136"/>
    </source>
</evidence>
<evidence type="ECO:0000313" key="15">
    <source>
        <dbReference type="RefSeq" id="XP_051858262.1"/>
    </source>
</evidence>
<proteinExistence type="inferred from homology"/>
<dbReference type="OrthoDB" id="5874059at2759"/>
<dbReference type="PANTHER" id="PTHR11690">
    <property type="entry name" value="AMILORIDE-SENSITIVE SODIUM CHANNEL-RELATED"/>
    <property type="match status" value="1"/>
</dbReference>
<keyword evidence="7" id="KW-0915">Sodium</keyword>
<evidence type="ECO:0000256" key="3">
    <source>
        <dbReference type="ARBA" id="ARBA00022448"/>
    </source>
</evidence>
<evidence type="ECO:0000256" key="11">
    <source>
        <dbReference type="ARBA" id="ARBA00023303"/>
    </source>
</evidence>
<keyword evidence="11 12" id="KW-0407">Ion channel</keyword>
<feature type="transmembrane region" description="Helical" evidence="13">
    <location>
        <begin position="60"/>
        <end position="80"/>
    </location>
</feature>
<dbReference type="GO" id="GO:0015280">
    <property type="term" value="F:ligand-gated sodium channel activity"/>
    <property type="evidence" value="ECO:0007669"/>
    <property type="project" value="TreeGrafter"/>
</dbReference>
<dbReference type="GeneID" id="117563770"/>
<evidence type="ECO:0000256" key="12">
    <source>
        <dbReference type="RuleBase" id="RU000679"/>
    </source>
</evidence>
<organism evidence="14 15">
    <name type="scientific">Drosophila albomicans</name>
    <name type="common">Fruit fly</name>
    <dbReference type="NCBI Taxonomy" id="7291"/>
    <lineage>
        <taxon>Eukaryota</taxon>
        <taxon>Metazoa</taxon>
        <taxon>Ecdysozoa</taxon>
        <taxon>Arthropoda</taxon>
        <taxon>Hexapoda</taxon>
        <taxon>Insecta</taxon>
        <taxon>Pterygota</taxon>
        <taxon>Neoptera</taxon>
        <taxon>Endopterygota</taxon>
        <taxon>Diptera</taxon>
        <taxon>Brachycera</taxon>
        <taxon>Muscomorpha</taxon>
        <taxon>Ephydroidea</taxon>
        <taxon>Drosophilidae</taxon>
        <taxon>Drosophila</taxon>
    </lineage>
</organism>
<dbReference type="PANTHER" id="PTHR11690:SF288">
    <property type="entry name" value="AMILORIDE-SENSITIVE NA+ CHANNEL-RELATED"/>
    <property type="match status" value="1"/>
</dbReference>
<keyword evidence="10 12" id="KW-0739">Sodium transport</keyword>
<gene>
    <name evidence="15" type="primary">LOC117563770</name>
</gene>
<keyword evidence="8 12" id="KW-0406">Ion transport</keyword>
<accession>A0A9C6T1Q1</accession>
<keyword evidence="9 13" id="KW-0472">Membrane</keyword>
<name>A0A9C6T1Q1_DROAB</name>
<comment type="subcellular location">
    <subcellularLocation>
        <location evidence="1">Membrane</location>
        <topology evidence="1">Multi-pass membrane protein</topology>
    </subcellularLocation>
</comment>
<dbReference type="Gene3D" id="2.60.470.10">
    <property type="entry name" value="Acid-sensing ion channels like domains"/>
    <property type="match status" value="1"/>
</dbReference>
<evidence type="ECO:0000256" key="1">
    <source>
        <dbReference type="ARBA" id="ARBA00004141"/>
    </source>
</evidence>
<evidence type="ECO:0000256" key="10">
    <source>
        <dbReference type="ARBA" id="ARBA00023201"/>
    </source>
</evidence>
<evidence type="ECO:0000256" key="13">
    <source>
        <dbReference type="SAM" id="Phobius"/>
    </source>
</evidence>
<dbReference type="InterPro" id="IPR001873">
    <property type="entry name" value="ENaC"/>
</dbReference>
<dbReference type="AlphaFoldDB" id="A0A9C6T1Q1"/>
<reference evidence="15" key="1">
    <citation type="submission" date="2025-08" db="UniProtKB">
        <authorList>
            <consortium name="RefSeq"/>
        </authorList>
    </citation>
    <scope>IDENTIFICATION</scope>
    <source>
        <strain evidence="15">15112-1751.03</strain>
        <tissue evidence="15">Whole Adult</tissue>
    </source>
</reference>
<dbReference type="GO" id="GO:0005886">
    <property type="term" value="C:plasma membrane"/>
    <property type="evidence" value="ECO:0007669"/>
    <property type="project" value="TreeGrafter"/>
</dbReference>
<evidence type="ECO:0000313" key="14">
    <source>
        <dbReference type="Proteomes" id="UP000515160"/>
    </source>
</evidence>
<evidence type="ECO:0000256" key="7">
    <source>
        <dbReference type="ARBA" id="ARBA00023053"/>
    </source>
</evidence>
<keyword evidence="14" id="KW-1185">Reference proteome</keyword>
<protein>
    <submittedName>
        <fullName evidence="15">Pickpocket protein 19-like</fullName>
    </submittedName>
</protein>
<keyword evidence="5 12" id="KW-0812">Transmembrane</keyword>
<sequence length="277" mass="32310">MQSNQLRKVVRNRGEILAWQAQPINHDTDWMQFIRRYTVGNHIHGFYQLFWPTMRNRMRLLWALALLSAFAVLFYVSYLLGARYGRRLIHTIVDDSHWPIHNIAFPVITVCNKNRLNWSRLSEIMQRYNINNNQQPLLEKVLTAYDALSFGRFDVFDPLKDEDLNPLNHLNFTQIATEMAWRCDELLTGCKWQTVPVDCCEFFRPRRLPLGSCLAFNEVEKRASVEMSRGTGLTIRLQLNGAKHAPGNRETKGFVVCQKESVSRELTYSIQLISSAF</sequence>
<dbReference type="Pfam" id="PF00858">
    <property type="entry name" value="ASC"/>
    <property type="match status" value="1"/>
</dbReference>
<keyword evidence="6 13" id="KW-1133">Transmembrane helix</keyword>
<dbReference type="Proteomes" id="UP000515160">
    <property type="component" value="Chromosome 2L"/>
</dbReference>
<evidence type="ECO:0000256" key="5">
    <source>
        <dbReference type="ARBA" id="ARBA00022692"/>
    </source>
</evidence>
<keyword evidence="4 12" id="KW-0894">Sodium channel</keyword>
<keyword evidence="3 12" id="KW-0813">Transport</keyword>
<evidence type="ECO:0000256" key="4">
    <source>
        <dbReference type="ARBA" id="ARBA00022461"/>
    </source>
</evidence>
<evidence type="ECO:0000256" key="2">
    <source>
        <dbReference type="ARBA" id="ARBA00007193"/>
    </source>
</evidence>
<comment type="similarity">
    <text evidence="2 12">Belongs to the amiloride-sensitive sodium channel (TC 1.A.6) family.</text>
</comment>
<evidence type="ECO:0000256" key="6">
    <source>
        <dbReference type="ARBA" id="ARBA00022989"/>
    </source>
</evidence>